<protein>
    <submittedName>
        <fullName evidence="3">Protein ACTIVITY OF BC1 COMPLEX KINASE 3, chloroplastic</fullName>
    </submittedName>
</protein>
<proteinExistence type="inferred from homology"/>
<evidence type="ECO:0000256" key="1">
    <source>
        <dbReference type="ARBA" id="ARBA00009670"/>
    </source>
</evidence>
<gene>
    <name evidence="3" type="ORF">FCC1311_026052</name>
</gene>
<dbReference type="GO" id="GO:0005524">
    <property type="term" value="F:ATP binding"/>
    <property type="evidence" value="ECO:0007669"/>
    <property type="project" value="InterPro"/>
</dbReference>
<dbReference type="InterPro" id="IPR050154">
    <property type="entry name" value="UbiB_kinase"/>
</dbReference>
<dbReference type="PANTHER" id="PTHR10566:SF117">
    <property type="entry name" value="UNUSUAL PROTEIN KINASE-RELATED"/>
    <property type="match status" value="1"/>
</dbReference>
<dbReference type="CDD" id="cd05121">
    <property type="entry name" value="ABC1_ADCK3-like"/>
    <property type="match status" value="1"/>
</dbReference>
<evidence type="ECO:0000313" key="4">
    <source>
        <dbReference type="Proteomes" id="UP000241890"/>
    </source>
</evidence>
<reference evidence="3 4" key="1">
    <citation type="submission" date="2017-12" db="EMBL/GenBank/DDBJ databases">
        <title>Sequencing, de novo assembly and annotation of complete genome of a new Thraustochytrid species, strain FCC1311.</title>
        <authorList>
            <person name="Sedici K."/>
            <person name="Godart F."/>
            <person name="Aiese Cigliano R."/>
            <person name="Sanseverino W."/>
            <person name="Barakat M."/>
            <person name="Ortet P."/>
            <person name="Marechal E."/>
            <person name="Cagnac O."/>
            <person name="Amato A."/>
        </authorList>
    </citation>
    <scope>NUCLEOTIDE SEQUENCE [LARGE SCALE GENOMIC DNA]</scope>
</reference>
<accession>A0A2R5GEX6</accession>
<dbReference type="InterPro" id="IPR011009">
    <property type="entry name" value="Kinase-like_dom_sf"/>
</dbReference>
<keyword evidence="3" id="KW-0808">Transferase</keyword>
<dbReference type="InterPro" id="IPR004147">
    <property type="entry name" value="ABC1_dom"/>
</dbReference>
<dbReference type="SUPFAM" id="SSF56112">
    <property type="entry name" value="Protein kinase-like (PK-like)"/>
    <property type="match status" value="1"/>
</dbReference>
<dbReference type="Pfam" id="PF03109">
    <property type="entry name" value="ABC1"/>
    <property type="match status" value="1"/>
</dbReference>
<name>A0A2R5GEX6_9STRA</name>
<dbReference type="OrthoDB" id="427480at2759"/>
<keyword evidence="4" id="KW-1185">Reference proteome</keyword>
<evidence type="ECO:0000313" key="3">
    <source>
        <dbReference type="EMBL" id="GBG26384.1"/>
    </source>
</evidence>
<dbReference type="GO" id="GO:0004672">
    <property type="term" value="F:protein kinase activity"/>
    <property type="evidence" value="ECO:0007669"/>
    <property type="project" value="InterPro"/>
</dbReference>
<dbReference type="EMBL" id="BEYU01000020">
    <property type="protein sequence ID" value="GBG26384.1"/>
    <property type="molecule type" value="Genomic_DNA"/>
</dbReference>
<dbReference type="Proteomes" id="UP000241890">
    <property type="component" value="Unassembled WGS sequence"/>
</dbReference>
<dbReference type="AlphaFoldDB" id="A0A2R5GEX6"/>
<dbReference type="InterPro" id="IPR000719">
    <property type="entry name" value="Prot_kinase_dom"/>
</dbReference>
<comment type="caution">
    <text evidence="3">The sequence shown here is derived from an EMBL/GenBank/DDBJ whole genome shotgun (WGS) entry which is preliminary data.</text>
</comment>
<dbReference type="PANTHER" id="PTHR10566">
    <property type="entry name" value="CHAPERONE-ACTIVITY OF BC1 COMPLEX CABC1 -RELATED"/>
    <property type="match status" value="1"/>
</dbReference>
<sequence length="566" mass="63317">MPKLLSATLMRKGLRTVTTRELSTRAGPVEVAPPSSGRWRTAARTIIKTSAGVGVLAGLGLTWAYVGGRAELEELGDEGLPLNYDPAAIRAFWDAHPRVVVWRLCELFKTTLPFLRSVLVDYKQGKLESDEAQRIKAVEFKNLLTELGPTFIKFGQMLSTRPDLLPQAALLELQKLCDAVPSFPTPLARQIIRTELGEEGLAAFPDLRDETLPIAAASLGQVYKLRLKDGREVAVKVQRPDMIRSVSLDLYIIRLYSECLEASKSLLMKLGILTPRKQFDVDLVDCFARGSYKELDYENEARNQEYFAKELVPRMNGCVRIPDVVWSLTSRKVIVSEWINGKQLVQCDAATIKRLTPIGVECFLKQILEIAVSHGDPHAGNLLVDEKGTLVLIDFGLCVEVPRPDMKVMTGAILHLMQGDVPGLIDDAVELGFLPTDVDRQAVLVDLQRVLEDSKVKASDLISGRYKAIEGRRRKFKEVSRELNAVFFKHPFVVPEYFALLTRALIVLEGIAVVGDPEFDIFSSAYPYAMRRGAQVFDRKDLMDLLRETGSTYTLWSALRAWIPFL</sequence>
<comment type="similarity">
    <text evidence="1">Belongs to the protein kinase superfamily. ADCK protein kinase family.</text>
</comment>
<organism evidence="3 4">
    <name type="scientific">Hondaea fermentalgiana</name>
    <dbReference type="NCBI Taxonomy" id="2315210"/>
    <lineage>
        <taxon>Eukaryota</taxon>
        <taxon>Sar</taxon>
        <taxon>Stramenopiles</taxon>
        <taxon>Bigyra</taxon>
        <taxon>Labyrinthulomycetes</taxon>
        <taxon>Thraustochytrida</taxon>
        <taxon>Thraustochytriidae</taxon>
        <taxon>Hondaea</taxon>
    </lineage>
</organism>
<dbReference type="PROSITE" id="PS50011">
    <property type="entry name" value="PROTEIN_KINASE_DOM"/>
    <property type="match status" value="1"/>
</dbReference>
<dbReference type="Gene3D" id="1.10.510.10">
    <property type="entry name" value="Transferase(Phosphotransferase) domain 1"/>
    <property type="match status" value="1"/>
</dbReference>
<evidence type="ECO:0000259" key="2">
    <source>
        <dbReference type="PROSITE" id="PS50011"/>
    </source>
</evidence>
<keyword evidence="3" id="KW-0418">Kinase</keyword>
<feature type="domain" description="Protein kinase" evidence="2">
    <location>
        <begin position="208"/>
        <end position="566"/>
    </location>
</feature>
<dbReference type="InParanoid" id="A0A2R5GEX6"/>